<evidence type="ECO:0000313" key="3">
    <source>
        <dbReference type="Proteomes" id="UP000070319"/>
    </source>
</evidence>
<keyword evidence="1" id="KW-0812">Transmembrane</keyword>
<gene>
    <name evidence="2" type="ORF">HMPREF2531_04215</name>
</gene>
<dbReference type="AlphaFoldDB" id="A0A139KWU5"/>
<organism evidence="2">
    <name type="scientific">Bacteroides intestinalis</name>
    <dbReference type="NCBI Taxonomy" id="329854"/>
    <lineage>
        <taxon>Bacteria</taxon>
        <taxon>Pseudomonadati</taxon>
        <taxon>Bacteroidota</taxon>
        <taxon>Bacteroidia</taxon>
        <taxon>Bacteroidales</taxon>
        <taxon>Bacteroidaceae</taxon>
        <taxon>Bacteroides</taxon>
    </lineage>
</organism>
<protein>
    <submittedName>
        <fullName evidence="2">Uncharacterized protein</fullName>
    </submittedName>
</protein>
<proteinExistence type="predicted"/>
<sequence length="47" mass="5541">MKNDKFSDKKKRSYAKFYDFILQPSLFTSFIYYVFNSKPSSTTGKSV</sequence>
<keyword evidence="1" id="KW-1133">Transmembrane helix</keyword>
<dbReference type="Proteomes" id="UP000070319">
    <property type="component" value="Unassembled WGS sequence"/>
</dbReference>
<feature type="transmembrane region" description="Helical" evidence="1">
    <location>
        <begin position="17"/>
        <end position="35"/>
    </location>
</feature>
<evidence type="ECO:0000256" key="1">
    <source>
        <dbReference type="SAM" id="Phobius"/>
    </source>
</evidence>
<evidence type="ECO:0000313" key="2">
    <source>
        <dbReference type="EMBL" id="KXT43652.1"/>
    </source>
</evidence>
<accession>A0A139KWU5</accession>
<dbReference type="PATRIC" id="fig|329854.7.peg.4289"/>
<comment type="caution">
    <text evidence="2">The sequence shown here is derived from an EMBL/GenBank/DDBJ whole genome shotgun (WGS) entry which is preliminary data.</text>
</comment>
<reference evidence="2 3" key="1">
    <citation type="submission" date="2016-02" db="EMBL/GenBank/DDBJ databases">
        <authorList>
            <person name="Wen L."/>
            <person name="He K."/>
            <person name="Yang H."/>
        </authorList>
    </citation>
    <scope>NUCLEOTIDE SEQUENCE [LARGE SCALE GENOMIC DNA]</scope>
    <source>
        <strain evidence="2 3">KLE1704</strain>
    </source>
</reference>
<keyword evidence="1" id="KW-0472">Membrane</keyword>
<dbReference type="EMBL" id="LTDF01000155">
    <property type="protein sequence ID" value="KXT43652.1"/>
    <property type="molecule type" value="Genomic_DNA"/>
</dbReference>
<name>A0A139KWU5_9BACE</name>